<dbReference type="PANTHER" id="PTHR43740:SF2">
    <property type="entry name" value="LEUCINE--TRNA LIGASE, MITOCHONDRIAL"/>
    <property type="match status" value="1"/>
</dbReference>
<dbReference type="Pfam" id="PF09334">
    <property type="entry name" value="tRNA-synt_1g"/>
    <property type="match status" value="2"/>
</dbReference>
<dbReference type="EC" id="6.1.1.4" evidence="9"/>
<dbReference type="SUPFAM" id="SSF47323">
    <property type="entry name" value="Anticodon-binding domain of a subclass of class I aminoacyl-tRNA synthetases"/>
    <property type="match status" value="1"/>
</dbReference>
<dbReference type="CDD" id="cd07958">
    <property type="entry name" value="Anticodon_Ia_Leu_BEm"/>
    <property type="match status" value="1"/>
</dbReference>
<dbReference type="Pfam" id="PF13603">
    <property type="entry name" value="tRNA-synt_1_2"/>
    <property type="match status" value="1"/>
</dbReference>
<keyword evidence="2 9" id="KW-0963">Cytoplasm</keyword>
<dbReference type="Gene3D" id="3.10.20.590">
    <property type="match status" value="1"/>
</dbReference>
<dbReference type="PANTHER" id="PTHR43740">
    <property type="entry name" value="LEUCYL-TRNA SYNTHETASE"/>
    <property type="match status" value="1"/>
</dbReference>
<dbReference type="InterPro" id="IPR015413">
    <property type="entry name" value="Methionyl/Leucyl_tRNA_Synth"/>
</dbReference>
<feature type="domain" description="Methionyl/Leucyl tRNA synthetase" evidence="12">
    <location>
        <begin position="41"/>
        <end position="182"/>
    </location>
</feature>
<evidence type="ECO:0000259" key="13">
    <source>
        <dbReference type="Pfam" id="PF13603"/>
    </source>
</evidence>
<dbReference type="InterPro" id="IPR013155">
    <property type="entry name" value="M/V/L/I-tRNA-synth_anticd-bd"/>
</dbReference>
<dbReference type="SUPFAM" id="SSF50677">
    <property type="entry name" value="ValRS/IleRS/LeuRS editing domain"/>
    <property type="match status" value="1"/>
</dbReference>
<evidence type="ECO:0000313" key="15">
    <source>
        <dbReference type="Proteomes" id="UP000032309"/>
    </source>
</evidence>
<proteinExistence type="inferred from homology"/>
<evidence type="ECO:0000256" key="6">
    <source>
        <dbReference type="ARBA" id="ARBA00022917"/>
    </source>
</evidence>
<evidence type="ECO:0000256" key="5">
    <source>
        <dbReference type="ARBA" id="ARBA00022840"/>
    </source>
</evidence>
<evidence type="ECO:0000256" key="1">
    <source>
        <dbReference type="ARBA" id="ARBA00005594"/>
    </source>
</evidence>
<evidence type="ECO:0000256" key="10">
    <source>
        <dbReference type="RuleBase" id="RU363039"/>
    </source>
</evidence>
<keyword evidence="3 9" id="KW-0436">Ligase</keyword>
<accession>A0ABQ0JTY4</accession>
<evidence type="ECO:0000256" key="2">
    <source>
        <dbReference type="ARBA" id="ARBA00022490"/>
    </source>
</evidence>
<evidence type="ECO:0000256" key="4">
    <source>
        <dbReference type="ARBA" id="ARBA00022741"/>
    </source>
</evidence>
<dbReference type="NCBIfam" id="TIGR00396">
    <property type="entry name" value="leuS_bact"/>
    <property type="match status" value="1"/>
</dbReference>
<evidence type="ECO:0000256" key="3">
    <source>
        <dbReference type="ARBA" id="ARBA00022598"/>
    </source>
</evidence>
<name>A0ABQ0JTY4_9BACT</name>
<reference evidence="15" key="1">
    <citation type="journal article" date="2015" name="Genome Announc.">
        <title>Draft Genome Sequence of an Anaerobic Ammonium-Oxidizing Bacterium, "Candidatus Brocadia sinica".</title>
        <authorList>
            <person name="Oshiki M."/>
            <person name="Shinyako-Hata K."/>
            <person name="Satoh H."/>
            <person name="Okabe S."/>
        </authorList>
    </citation>
    <scope>NUCLEOTIDE SEQUENCE [LARGE SCALE GENOMIC DNA]</scope>
    <source>
        <strain evidence="15">JPN1</strain>
    </source>
</reference>
<dbReference type="Pfam" id="PF08264">
    <property type="entry name" value="Anticodon_1"/>
    <property type="match status" value="1"/>
</dbReference>
<organism evidence="14 15">
    <name type="scientific">Candidatus Brocadia sinica JPN1</name>
    <dbReference type="NCBI Taxonomy" id="1197129"/>
    <lineage>
        <taxon>Bacteria</taxon>
        <taxon>Pseudomonadati</taxon>
        <taxon>Planctomycetota</taxon>
        <taxon>Candidatus Brocadiia</taxon>
        <taxon>Candidatus Brocadiales</taxon>
        <taxon>Candidatus Brocadiaceae</taxon>
        <taxon>Candidatus Brocadia</taxon>
    </lineage>
</organism>
<gene>
    <name evidence="9" type="primary">leuS</name>
    <name evidence="14" type="ORF">BROSI_A0657</name>
</gene>
<comment type="caution">
    <text evidence="14">The sequence shown here is derived from an EMBL/GenBank/DDBJ whole genome shotgun (WGS) entry which is preliminary data.</text>
</comment>
<dbReference type="InterPro" id="IPR001412">
    <property type="entry name" value="aa-tRNA-synth_I_CS"/>
</dbReference>
<dbReference type="Gene3D" id="3.40.50.620">
    <property type="entry name" value="HUPs"/>
    <property type="match status" value="2"/>
</dbReference>
<comment type="similarity">
    <text evidence="1 9 10">Belongs to the class-I aminoacyl-tRNA synthetase family.</text>
</comment>
<keyword evidence="5 9" id="KW-0067">ATP-binding</keyword>
<evidence type="ECO:0000256" key="8">
    <source>
        <dbReference type="ARBA" id="ARBA00047469"/>
    </source>
</evidence>
<dbReference type="InterPro" id="IPR025709">
    <property type="entry name" value="Leu_tRNA-synth_edit"/>
</dbReference>
<dbReference type="RefSeq" id="WP_052562304.1">
    <property type="nucleotide sequence ID" value="NZ_BAFN01000001.1"/>
</dbReference>
<evidence type="ECO:0000313" key="14">
    <source>
        <dbReference type="EMBL" id="GAN32146.1"/>
    </source>
</evidence>
<dbReference type="SUPFAM" id="SSF52374">
    <property type="entry name" value="Nucleotidylyl transferase"/>
    <property type="match status" value="1"/>
</dbReference>
<dbReference type="InterPro" id="IPR009080">
    <property type="entry name" value="tRNAsynth_Ia_anticodon-bd"/>
</dbReference>
<keyword evidence="4 9" id="KW-0547">Nucleotide-binding</keyword>
<dbReference type="HAMAP" id="MF_00049_B">
    <property type="entry name" value="Leu_tRNA_synth_B"/>
    <property type="match status" value="1"/>
</dbReference>
<keyword evidence="7 9" id="KW-0030">Aminoacyl-tRNA synthetase</keyword>
<feature type="short sequence motif" description="'HIGH' region" evidence="9">
    <location>
        <begin position="43"/>
        <end position="53"/>
    </location>
</feature>
<dbReference type="InterPro" id="IPR002302">
    <property type="entry name" value="Leu-tRNA-ligase"/>
</dbReference>
<evidence type="ECO:0000259" key="12">
    <source>
        <dbReference type="Pfam" id="PF09334"/>
    </source>
</evidence>
<dbReference type="CDD" id="cd00812">
    <property type="entry name" value="LeuRS_core"/>
    <property type="match status" value="1"/>
</dbReference>
<dbReference type="EMBL" id="BAFN01000001">
    <property type="protein sequence ID" value="GAN32146.1"/>
    <property type="molecule type" value="Genomic_DNA"/>
</dbReference>
<evidence type="ECO:0000256" key="9">
    <source>
        <dbReference type="HAMAP-Rule" id="MF_00049"/>
    </source>
</evidence>
<dbReference type="PRINTS" id="PR00985">
    <property type="entry name" value="TRNASYNTHLEU"/>
</dbReference>
<comment type="subcellular location">
    <subcellularLocation>
        <location evidence="9">Cytoplasm</location>
    </subcellularLocation>
</comment>
<dbReference type="Proteomes" id="UP000032309">
    <property type="component" value="Unassembled WGS sequence"/>
</dbReference>
<dbReference type="PROSITE" id="PS00178">
    <property type="entry name" value="AA_TRNA_LIGASE_I"/>
    <property type="match status" value="1"/>
</dbReference>
<protein>
    <recommendedName>
        <fullName evidence="9">Leucine--tRNA ligase</fullName>
        <ecNumber evidence="9">6.1.1.4</ecNumber>
    </recommendedName>
    <alternativeName>
        <fullName evidence="9">Leucyl-tRNA synthetase</fullName>
        <shortName evidence="9">LeuRS</shortName>
    </alternativeName>
</protein>
<comment type="catalytic activity">
    <reaction evidence="8 9">
        <text>tRNA(Leu) + L-leucine + ATP = L-leucyl-tRNA(Leu) + AMP + diphosphate</text>
        <dbReference type="Rhea" id="RHEA:11688"/>
        <dbReference type="Rhea" id="RHEA-COMP:9613"/>
        <dbReference type="Rhea" id="RHEA-COMP:9622"/>
        <dbReference type="ChEBI" id="CHEBI:30616"/>
        <dbReference type="ChEBI" id="CHEBI:33019"/>
        <dbReference type="ChEBI" id="CHEBI:57427"/>
        <dbReference type="ChEBI" id="CHEBI:78442"/>
        <dbReference type="ChEBI" id="CHEBI:78494"/>
        <dbReference type="ChEBI" id="CHEBI:456215"/>
        <dbReference type="EC" id="6.1.1.4"/>
    </reaction>
</comment>
<dbReference type="Gene3D" id="1.10.730.10">
    <property type="entry name" value="Isoleucyl-tRNA Synthetase, Domain 1"/>
    <property type="match status" value="2"/>
</dbReference>
<dbReference type="InterPro" id="IPR009008">
    <property type="entry name" value="Val/Leu/Ile-tRNA-synth_edit"/>
</dbReference>
<feature type="domain" description="Methionyl/Valyl/Leucyl/Isoleucyl-tRNA synthetase anticodon-binding" evidence="11">
    <location>
        <begin position="666"/>
        <end position="792"/>
    </location>
</feature>
<feature type="domain" description="Leucyl-tRNA synthetase editing" evidence="13">
    <location>
        <begin position="223"/>
        <end position="408"/>
    </location>
</feature>
<feature type="domain" description="Methionyl/Leucyl tRNA synthetase" evidence="12">
    <location>
        <begin position="569"/>
        <end position="627"/>
    </location>
</feature>
<feature type="short sequence motif" description="'KMSKS' region" evidence="9">
    <location>
        <begin position="583"/>
        <end position="587"/>
    </location>
</feature>
<dbReference type="InterPro" id="IPR014729">
    <property type="entry name" value="Rossmann-like_a/b/a_fold"/>
</dbReference>
<evidence type="ECO:0000256" key="7">
    <source>
        <dbReference type="ARBA" id="ARBA00023146"/>
    </source>
</evidence>
<sequence length="833" mass="95377">MAKREYNFTDIEKKWQGFWEGCGLFRTDEGSSKEKFYCLVMFPYPSGTLHVGHGRNYIIGDVVARYKIMKGYNVLSTIGWDAFGLPAENAAIKGGVHPAVWTRNNIKAMKRQLHRWGVGYDWDREITSCNPDYYKWTQWIFLKLYENNLAYKKKAAVNWCPSCATVLANEQVVDGCCERCDTPVRQRDLEQWFFRISQYAQKLLDDISLLEGWPERVKTMQANWIGRSEGVRVDFMLEDSGKALSCFTTRPDTLYGVTFVSLAPEHPVIGKLISGTPQEKAVTDFVERARNQGMVERTAEGTEKEGIFTGKYVVNPVNNDKVPIWVANYVLMEYGTGAVMGVPAHDQRDFLFAKKYKLPIKIVIQPGDNELHADTMMDAYVDNGIQVNSGNFDGMPNTEAIKKIAIYLESKVLGTKTVTYRLRDWLISRQRYWGAPIPIIYCEKCGTLPVPESQLPVILPEAVEFKPHGMSPLAEVDSFLNTICPKCSGRARREIDTMDTFVDSSWYFLRYLSPKDDNHPFVTKKVNKWLPVDQYIGGVEHAILHLLYSRFITKVLYDLGSLGFKEPFRHLFTQGMIIKEGAKMSKSRGNVVSPDILIDKYGADTQRLYILFIGPPQKDAEWNDRGVIGAHRFLNRLWQKIADYEDVYAKVQRADIDINSLSPEAKTLYRQTNQTIKKVTEDMETSWHFNTAIASVMELLNTVDSFNVVIPNNAAEELNFHVFRYTMETILLLMAPFTPHICEELWEIMGNKPSIFHQRWPEYDKNAIQEEVAEIVIQINSKVRSRLSVPIDVSEDELKRRVLSDERVAGFLNGKKVINTIVVPKKLVNIVVK</sequence>
<evidence type="ECO:0000259" key="11">
    <source>
        <dbReference type="Pfam" id="PF08264"/>
    </source>
</evidence>
<keyword evidence="6 9" id="KW-0648">Protein biosynthesis</keyword>
<keyword evidence="15" id="KW-1185">Reference proteome</keyword>
<feature type="binding site" evidence="9">
    <location>
        <position position="586"/>
    </location>
    <ligand>
        <name>ATP</name>
        <dbReference type="ChEBI" id="CHEBI:30616"/>
    </ligand>
</feature>